<dbReference type="PANTHER" id="PTHR45947:SF3">
    <property type="entry name" value="SULFOQUINOVOSYL TRANSFERASE SQD2"/>
    <property type="match status" value="1"/>
</dbReference>
<evidence type="ECO:0000259" key="1">
    <source>
        <dbReference type="Pfam" id="PF00534"/>
    </source>
</evidence>
<gene>
    <name evidence="2" type="ORF">FHS92_000192</name>
</gene>
<organism evidence="2 3">
    <name type="scientific">Sphingobium subterraneum</name>
    <dbReference type="NCBI Taxonomy" id="627688"/>
    <lineage>
        <taxon>Bacteria</taxon>
        <taxon>Pseudomonadati</taxon>
        <taxon>Pseudomonadota</taxon>
        <taxon>Alphaproteobacteria</taxon>
        <taxon>Sphingomonadales</taxon>
        <taxon>Sphingomonadaceae</taxon>
        <taxon>Sphingobium</taxon>
    </lineage>
</organism>
<reference evidence="2 3" key="1">
    <citation type="submission" date="2020-08" db="EMBL/GenBank/DDBJ databases">
        <title>Genomic Encyclopedia of Type Strains, Phase IV (KMG-IV): sequencing the most valuable type-strain genomes for metagenomic binning, comparative biology and taxonomic classification.</title>
        <authorList>
            <person name="Goeker M."/>
        </authorList>
    </citation>
    <scope>NUCLEOTIDE SEQUENCE [LARGE SCALE GENOMIC DNA]</scope>
    <source>
        <strain evidence="2 3">DSM 102255</strain>
    </source>
</reference>
<dbReference type="Gene3D" id="3.40.50.2000">
    <property type="entry name" value="Glycogen Phosphorylase B"/>
    <property type="match status" value="2"/>
</dbReference>
<dbReference type="InterPro" id="IPR050194">
    <property type="entry name" value="Glycosyltransferase_grp1"/>
</dbReference>
<feature type="domain" description="Glycosyl transferase family 1" evidence="1">
    <location>
        <begin position="230"/>
        <end position="384"/>
    </location>
</feature>
<dbReference type="Proteomes" id="UP000552700">
    <property type="component" value="Unassembled WGS sequence"/>
</dbReference>
<dbReference type="AlphaFoldDB" id="A0A841J1E2"/>
<accession>A0A841J1E2</accession>
<dbReference type="EMBL" id="JACIJP010000001">
    <property type="protein sequence ID" value="MBB6122485.1"/>
    <property type="molecule type" value="Genomic_DNA"/>
</dbReference>
<dbReference type="SUPFAM" id="SSF53756">
    <property type="entry name" value="UDP-Glycosyltransferase/glycogen phosphorylase"/>
    <property type="match status" value="1"/>
</dbReference>
<dbReference type="PANTHER" id="PTHR45947">
    <property type="entry name" value="SULFOQUINOVOSYL TRANSFERASE SQD2"/>
    <property type="match status" value="1"/>
</dbReference>
<dbReference type="InterPro" id="IPR001296">
    <property type="entry name" value="Glyco_trans_1"/>
</dbReference>
<keyword evidence="3" id="KW-1185">Reference proteome</keyword>
<evidence type="ECO:0000313" key="2">
    <source>
        <dbReference type="EMBL" id="MBB6122485.1"/>
    </source>
</evidence>
<dbReference type="RefSeq" id="WP_184076669.1">
    <property type="nucleotide sequence ID" value="NZ_JACIJP010000001.1"/>
</dbReference>
<comment type="caution">
    <text evidence="2">The sequence shown here is derived from an EMBL/GenBank/DDBJ whole genome shotgun (WGS) entry which is preliminary data.</text>
</comment>
<keyword evidence="2" id="KW-0808">Transferase</keyword>
<evidence type="ECO:0000313" key="3">
    <source>
        <dbReference type="Proteomes" id="UP000552700"/>
    </source>
</evidence>
<protein>
    <submittedName>
        <fullName evidence="2">Glycosyltransferase involved in cell wall biosynthesis</fullName>
    </submittedName>
</protein>
<name>A0A841J1E2_9SPHN</name>
<proteinExistence type="predicted"/>
<dbReference type="GO" id="GO:0016757">
    <property type="term" value="F:glycosyltransferase activity"/>
    <property type="evidence" value="ECO:0007669"/>
    <property type="project" value="InterPro"/>
</dbReference>
<dbReference type="Pfam" id="PF00534">
    <property type="entry name" value="Glycos_transf_1"/>
    <property type="match status" value="1"/>
</dbReference>
<sequence>MMHPSADEPGQLERPRILLVAPNISRRMGGEAIKALMILEGLLAMGCDVVQITHARVRDEMRATNANLNVHYVEDGPVQKLLYRLRLDWALLWLGAWLLHRKARQVARDFQPWIVHFTSPISPNIPYFRFPGVSVVIGPLNGNILHPPTFADRETWAKRVGQKILAPVQKISGLFFRGKRSACLLISGGERTVDALMLGGCRREQMVFTLDSGVDPQLVTCPAMTHDGPNFRFVFLGRLVRYKGCDLAIRALKSVPQAQLDIIGDGEERRALEDLARNDGVQDRVRFLGWVPGGAQLFDRLRSYRAFVFPSLAEANGIVVQEAMMLGLPVIAVNWGGPAELLDDDTGVLIEPVDEARVISELAVAMARLGADGEAANQLAVAARDKAERAGFSWPDLLHHWLTIYDAATLPSASRSFAQALELLRRAQLNPEK</sequence>
<dbReference type="CDD" id="cd03801">
    <property type="entry name" value="GT4_PimA-like"/>
    <property type="match status" value="1"/>
</dbReference>